<dbReference type="EMBL" id="JYDO01000008">
    <property type="protein sequence ID" value="KRZ79139.1"/>
    <property type="molecule type" value="Genomic_DNA"/>
</dbReference>
<evidence type="ECO:0000313" key="2">
    <source>
        <dbReference type="Proteomes" id="UP000054843"/>
    </source>
</evidence>
<gene>
    <name evidence="1" type="ORF">T10_2885</name>
</gene>
<accession>A0A0V1N5L5</accession>
<dbReference type="Proteomes" id="UP000054843">
    <property type="component" value="Unassembled WGS sequence"/>
</dbReference>
<reference evidence="1 2" key="1">
    <citation type="submission" date="2015-01" db="EMBL/GenBank/DDBJ databases">
        <title>Evolution of Trichinella species and genotypes.</title>
        <authorList>
            <person name="Korhonen P.K."/>
            <person name="Edoardo P."/>
            <person name="Giuseppe L.R."/>
            <person name="Gasser R.B."/>
        </authorList>
    </citation>
    <scope>NUCLEOTIDE SEQUENCE [LARGE SCALE GENOMIC DNA]</scope>
    <source>
        <strain evidence="1">ISS1980</strain>
    </source>
</reference>
<evidence type="ECO:0000313" key="1">
    <source>
        <dbReference type="EMBL" id="KRZ79139.1"/>
    </source>
</evidence>
<protein>
    <submittedName>
        <fullName evidence="1">Uncharacterized protein</fullName>
    </submittedName>
</protein>
<organism evidence="1 2">
    <name type="scientific">Trichinella papuae</name>
    <dbReference type="NCBI Taxonomy" id="268474"/>
    <lineage>
        <taxon>Eukaryota</taxon>
        <taxon>Metazoa</taxon>
        <taxon>Ecdysozoa</taxon>
        <taxon>Nematoda</taxon>
        <taxon>Enoplea</taxon>
        <taxon>Dorylaimia</taxon>
        <taxon>Trichinellida</taxon>
        <taxon>Trichinellidae</taxon>
        <taxon>Trichinella</taxon>
    </lineage>
</organism>
<comment type="caution">
    <text evidence="1">The sequence shown here is derived from an EMBL/GenBank/DDBJ whole genome shotgun (WGS) entry which is preliminary data.</text>
</comment>
<proteinExistence type="predicted"/>
<keyword evidence="2" id="KW-1185">Reference proteome</keyword>
<sequence length="93" mass="10897">MQLFCSPIKRINYKKPRRASEQQPIKFHCEKVEEVFEENGSTPFTNVIPEHKVLLMQSTLPFLERQIDFEIGMCSSSKFELDLHLLANPENPF</sequence>
<name>A0A0V1N5L5_9BILA</name>
<dbReference type="AlphaFoldDB" id="A0A0V1N5L5"/>